<comment type="caution">
    <text evidence="2">The sequence shown here is derived from an EMBL/GenBank/DDBJ whole genome shotgun (WGS) entry which is preliminary data.</text>
</comment>
<reference evidence="2 3" key="2">
    <citation type="journal article" date="2014" name="PLoS Genet.">
        <title>Phylogenetically driven sequencing of extremely halophilic archaea reveals strategies for static and dynamic osmo-response.</title>
        <authorList>
            <person name="Becker E.A."/>
            <person name="Seitzer P.M."/>
            <person name="Tritt A."/>
            <person name="Larsen D."/>
            <person name="Krusor M."/>
            <person name="Yao A.I."/>
            <person name="Wu D."/>
            <person name="Madern D."/>
            <person name="Eisen J.A."/>
            <person name="Darling A.E."/>
            <person name="Facciotti M.T."/>
        </authorList>
    </citation>
    <scope>NUCLEOTIDE SEQUENCE [LARGE SCALE GENOMIC DNA]</scope>
    <source>
        <strain evidence="3">ATCC 29605 / DSM 3757 / JCM 8879 / NBRC 14742 / NCIMB 2012 / VKM B-1768 / DS2</strain>
    </source>
</reference>
<evidence type="ECO:0000313" key="3">
    <source>
        <dbReference type="Proteomes" id="UP000011532"/>
    </source>
</evidence>
<evidence type="ECO:0000256" key="1">
    <source>
        <dbReference type="SAM" id="MobiDB-lite"/>
    </source>
</evidence>
<feature type="region of interest" description="Disordered" evidence="1">
    <location>
        <begin position="98"/>
        <end position="130"/>
    </location>
</feature>
<dbReference type="EMBL" id="AOHU01000104">
    <property type="protein sequence ID" value="ELY24541.1"/>
    <property type="molecule type" value="Genomic_DNA"/>
</dbReference>
<proteinExistence type="predicted"/>
<reference evidence="3" key="1">
    <citation type="submission" date="2012-11" db="EMBL/GenBank/DDBJ databases">
        <authorList>
            <person name="Becker E.A."/>
            <person name="Seitzer P."/>
            <person name="Tritt A."/>
            <person name="Larsen D."/>
            <person name="Yao A."/>
            <person name="Wu D."/>
            <person name="Darling A."/>
            <person name="Eisen J.A."/>
            <person name="Facciotti M.T."/>
        </authorList>
    </citation>
    <scope>NUCLEOTIDE SEQUENCE [LARGE SCALE GENOMIC DNA]</scope>
    <source>
        <strain evidence="3">ATCC 29605 / DSM 3757 / JCM 8879 / NBRC 14742 / NCIMB 2012 / VKM B-1768 / DS2</strain>
    </source>
</reference>
<dbReference type="GeneID" id="300251851"/>
<gene>
    <name evidence="2" type="ORF">C498_17840</name>
</gene>
<dbReference type="RefSeq" id="WP_004044769.1">
    <property type="nucleotide sequence ID" value="NC_013967.1"/>
</dbReference>
<organism evidence="2 3">
    <name type="scientific">Haloferax volcanii (strain ATCC 29605 / DSM 3757 / JCM 8879 / NBRC 14742 / NCIMB 2012 / VKM B-1768 / DS2)</name>
    <name type="common">Halobacterium volcanii</name>
    <dbReference type="NCBI Taxonomy" id="309800"/>
    <lineage>
        <taxon>Archaea</taxon>
        <taxon>Methanobacteriati</taxon>
        <taxon>Methanobacteriota</taxon>
        <taxon>Stenosarchaea group</taxon>
        <taxon>Halobacteria</taxon>
        <taxon>Halobacteriales</taxon>
        <taxon>Haloferacaceae</taxon>
        <taxon>Haloferax</taxon>
    </lineage>
</organism>
<protein>
    <submittedName>
        <fullName evidence="2">Uncharacterized protein</fullName>
    </submittedName>
</protein>
<feature type="compositionally biased region" description="Acidic residues" evidence="1">
    <location>
        <begin position="105"/>
        <end position="130"/>
    </location>
</feature>
<dbReference type="Proteomes" id="UP000011532">
    <property type="component" value="Unassembled WGS sequence"/>
</dbReference>
<sequence>MGEAETTAATLDVEIGGLGGEVTLADLFPSPWVESHCEAASISEFLEESGFAVADQDSFESIPTHELDRYVDANTEFDDWQAMLSAGVERYVLEQGATGEAAADAADEVEAAEEGDSADAETEDSLEAGV</sequence>
<dbReference type="OrthoDB" id="282206at2157"/>
<accession>A0A384KV21</accession>
<name>A0A384KV21_HALVD</name>
<evidence type="ECO:0000313" key="2">
    <source>
        <dbReference type="EMBL" id="ELY24541.1"/>
    </source>
</evidence>
<dbReference type="AlphaFoldDB" id="A0A384KV21"/>